<dbReference type="EMBL" id="LGUV01000125">
    <property type="protein sequence ID" value="KOG54808.1"/>
    <property type="molecule type" value="Genomic_DNA"/>
</dbReference>
<proteinExistence type="predicted"/>
<evidence type="ECO:0000313" key="2">
    <source>
        <dbReference type="Proteomes" id="UP000037084"/>
    </source>
</evidence>
<dbReference type="OrthoDB" id="3693802at2"/>
<dbReference type="AlphaFoldDB" id="A0A0L8MWR9"/>
<evidence type="ECO:0000313" key="1">
    <source>
        <dbReference type="EMBL" id="KOG54808.1"/>
    </source>
</evidence>
<reference evidence="2" key="1">
    <citation type="submission" date="2015-07" db="EMBL/GenBank/DDBJ databases">
        <authorList>
            <consortium name="Consortium for Microbial Forensics and Genomics (microFORGE)"/>
            <person name="Knight B.M."/>
            <person name="Roberts D.P."/>
            <person name="Lin D."/>
            <person name="Hari K."/>
            <person name="Fletcher J."/>
            <person name="Melcher U."/>
            <person name="Blagden T."/>
            <person name="Winegar R.A."/>
        </authorList>
    </citation>
    <scope>NUCLEOTIDE SEQUENCE [LARGE SCALE GENOMIC DNA]</scope>
    <source>
        <strain evidence="2">NRRL B-1447</strain>
    </source>
</reference>
<sequence>MSRPDLRINLDDATWRGLLALAELYHTTPERMVKSWAESEVTCRLGQMLAEMPAELVVPKVGRFVEVPAPEQYRCWTISDYRPTEADESLTVSLMVASGELPPDFYFVARTLRHWAELGRLARDTAVDKLALRADTALGGPEVTFGSGRCWTLRFADCDASGLTELGVLVEFNGTKVTGIDDLADATEC</sequence>
<gene>
    <name evidence="1" type="ORF">ADK75_13240</name>
</gene>
<comment type="caution">
    <text evidence="1">The sequence shown here is derived from an EMBL/GenBank/DDBJ whole genome shotgun (WGS) entry which is preliminary data.</text>
</comment>
<name>A0A0L8MWR9_STRVG</name>
<protein>
    <submittedName>
        <fullName evidence="1">Uncharacterized protein</fullName>
    </submittedName>
</protein>
<accession>A0A0L8MWR9</accession>
<dbReference type="RefSeq" id="WP_053170664.1">
    <property type="nucleotide sequence ID" value="NZ_LGUV01000125.1"/>
</dbReference>
<dbReference type="Proteomes" id="UP000037084">
    <property type="component" value="Unassembled WGS sequence"/>
</dbReference>
<dbReference type="PATRIC" id="fig|1961.12.peg.3062"/>
<organism evidence="1 2">
    <name type="scientific">Streptomyces virginiae</name>
    <name type="common">Streptomyces cinnamonensis</name>
    <dbReference type="NCBI Taxonomy" id="1961"/>
    <lineage>
        <taxon>Bacteria</taxon>
        <taxon>Bacillati</taxon>
        <taxon>Actinomycetota</taxon>
        <taxon>Actinomycetes</taxon>
        <taxon>Kitasatosporales</taxon>
        <taxon>Streptomycetaceae</taxon>
        <taxon>Streptomyces</taxon>
    </lineage>
</organism>